<feature type="transmembrane region" description="Helical" evidence="1">
    <location>
        <begin position="173"/>
        <end position="190"/>
    </location>
</feature>
<feature type="domain" description="HD-GYP" evidence="2">
    <location>
        <begin position="221"/>
        <end position="431"/>
    </location>
</feature>
<organism evidence="3 4">
    <name type="scientific">Roseburia porci</name>
    <dbReference type="NCBI Taxonomy" id="2605790"/>
    <lineage>
        <taxon>Bacteria</taxon>
        <taxon>Bacillati</taxon>
        <taxon>Bacillota</taxon>
        <taxon>Clostridia</taxon>
        <taxon>Lachnospirales</taxon>
        <taxon>Lachnospiraceae</taxon>
        <taxon>Roseburia</taxon>
    </lineage>
</organism>
<dbReference type="Gene3D" id="1.10.3210.10">
    <property type="entry name" value="Hypothetical protein af1432"/>
    <property type="match status" value="1"/>
</dbReference>
<dbReference type="PANTHER" id="PTHR45228:SF5">
    <property type="entry name" value="CYCLIC DI-GMP PHOSPHODIESTERASE VC_1348-RELATED"/>
    <property type="match status" value="1"/>
</dbReference>
<keyword evidence="1" id="KW-0812">Transmembrane</keyword>
<proteinExistence type="predicted"/>
<keyword evidence="4" id="KW-1185">Reference proteome</keyword>
<name>A0A6L5YPJ2_9FIRM</name>
<feature type="transmembrane region" description="Helical" evidence="1">
    <location>
        <begin position="70"/>
        <end position="91"/>
    </location>
</feature>
<dbReference type="EMBL" id="VUNI01000006">
    <property type="protein sequence ID" value="MST74463.1"/>
    <property type="molecule type" value="Genomic_DNA"/>
</dbReference>
<evidence type="ECO:0000313" key="3">
    <source>
        <dbReference type="EMBL" id="MST74463.1"/>
    </source>
</evidence>
<dbReference type="SUPFAM" id="SSF109604">
    <property type="entry name" value="HD-domain/PDEase-like"/>
    <property type="match status" value="1"/>
</dbReference>
<dbReference type="PROSITE" id="PS51832">
    <property type="entry name" value="HD_GYP"/>
    <property type="match status" value="1"/>
</dbReference>
<comment type="caution">
    <text evidence="3">The sequence shown here is derived from an EMBL/GenBank/DDBJ whole genome shotgun (WGS) entry which is preliminary data.</text>
</comment>
<evidence type="ECO:0000259" key="2">
    <source>
        <dbReference type="PROSITE" id="PS51832"/>
    </source>
</evidence>
<feature type="transmembrane region" description="Helical" evidence="1">
    <location>
        <begin position="36"/>
        <end position="58"/>
    </location>
</feature>
<evidence type="ECO:0000256" key="1">
    <source>
        <dbReference type="SAM" id="Phobius"/>
    </source>
</evidence>
<dbReference type="InterPro" id="IPR037522">
    <property type="entry name" value="HD_GYP_dom"/>
</dbReference>
<feature type="transmembrane region" description="Helical" evidence="1">
    <location>
        <begin position="103"/>
        <end position="121"/>
    </location>
</feature>
<reference evidence="3 4" key="1">
    <citation type="submission" date="2019-08" db="EMBL/GenBank/DDBJ databases">
        <title>In-depth cultivation of the pig gut microbiome towards novel bacterial diversity and tailored functional studies.</title>
        <authorList>
            <person name="Wylensek D."/>
            <person name="Hitch T.C.A."/>
            <person name="Clavel T."/>
        </authorList>
    </citation>
    <scope>NUCLEOTIDE SEQUENCE [LARGE SCALE GENOMIC DNA]</scope>
    <source>
        <strain evidence="3 4">MUC/MUC-530-WT-4D</strain>
    </source>
</reference>
<dbReference type="InterPro" id="IPR003607">
    <property type="entry name" value="HD/PDEase_dom"/>
</dbReference>
<dbReference type="PANTHER" id="PTHR45228">
    <property type="entry name" value="CYCLIC DI-GMP PHOSPHODIESTERASE TM_0186-RELATED"/>
    <property type="match status" value="1"/>
</dbReference>
<feature type="transmembrane region" description="Helical" evidence="1">
    <location>
        <begin position="141"/>
        <end position="164"/>
    </location>
</feature>
<keyword evidence="1" id="KW-0472">Membrane</keyword>
<evidence type="ECO:0000313" key="4">
    <source>
        <dbReference type="Proteomes" id="UP000474024"/>
    </source>
</evidence>
<accession>A0A6L5YPJ2</accession>
<dbReference type="RefSeq" id="WP_154429429.1">
    <property type="nucleotide sequence ID" value="NZ_VUNI01000006.1"/>
</dbReference>
<dbReference type="SMART" id="SM00471">
    <property type="entry name" value="HDc"/>
    <property type="match status" value="1"/>
</dbReference>
<dbReference type="CDD" id="cd00077">
    <property type="entry name" value="HDc"/>
    <property type="match status" value="1"/>
</dbReference>
<sequence>MQYSKLQIGCMIIVLYVTCNYIREKRSYQIQDKNRVFGWLLGIAIYGIAIDGITAYTVNHLEQVPAPLNRFLHLQFLLAIDTFVFVMYLYIREITRGLPKRKKTWMLLLTPLILNLGIVIIGIPELHYDRGRVTNYSMGLSAYTCFVMIAVYMFAAIGLLLLYWRNIGRHKEITILTCLGAAFLVTFYQMLQPEALLTALVPTIVITGIYLNMENPLLTELKKHNDEMVMGFATLVENRDNSTGGHIKRTTAYVRTLAEELRDRGYYKKQLTKAYIETLAMAAPMHDVGKIAIPDAILQKPGKLTQEEYEIMKTHAERGSEIVLELFGHTGEEEYEKMAYAVARYHHEKWNGKGYPDGIAGEKIPLSARIMAVSDVFDAVSAKRCYRDALPLEECFQIIEEGKGQDFDPVIAEVFLEIKDQIRKIYEQQVNLC</sequence>
<dbReference type="InterPro" id="IPR052020">
    <property type="entry name" value="Cyclic_di-GMP/3'3'-cGAMP_PDE"/>
</dbReference>
<keyword evidence="1" id="KW-1133">Transmembrane helix</keyword>
<dbReference type="Proteomes" id="UP000474024">
    <property type="component" value="Unassembled WGS sequence"/>
</dbReference>
<dbReference type="AlphaFoldDB" id="A0A6L5YPJ2"/>
<gene>
    <name evidence="3" type="ORF">FYJ75_05350</name>
</gene>
<dbReference type="Pfam" id="PF13487">
    <property type="entry name" value="HD_5"/>
    <property type="match status" value="1"/>
</dbReference>
<protein>
    <submittedName>
        <fullName evidence="3">HD domain-containing protein</fullName>
    </submittedName>
</protein>